<evidence type="ECO:0000313" key="3">
    <source>
        <dbReference type="EMBL" id="EFN54909.1"/>
    </source>
</evidence>
<proteinExistence type="predicted"/>
<accession>E1ZHF5</accession>
<dbReference type="PANTHER" id="PTHR10285">
    <property type="entry name" value="URIDINE KINASE"/>
    <property type="match status" value="1"/>
</dbReference>
<dbReference type="GO" id="GO:0005524">
    <property type="term" value="F:ATP binding"/>
    <property type="evidence" value="ECO:0007669"/>
    <property type="project" value="InterPro"/>
</dbReference>
<dbReference type="Gene3D" id="3.40.50.300">
    <property type="entry name" value="P-loop containing nucleotide triphosphate hydrolases"/>
    <property type="match status" value="1"/>
</dbReference>
<dbReference type="GeneID" id="17354367"/>
<keyword evidence="4" id="KW-1185">Reference proteome</keyword>
<feature type="compositionally biased region" description="Low complexity" evidence="1">
    <location>
        <begin position="373"/>
        <end position="391"/>
    </location>
</feature>
<dbReference type="GO" id="GO:0016301">
    <property type="term" value="F:kinase activity"/>
    <property type="evidence" value="ECO:0007669"/>
    <property type="project" value="InterPro"/>
</dbReference>
<feature type="region of interest" description="Disordered" evidence="1">
    <location>
        <begin position="372"/>
        <end position="403"/>
    </location>
</feature>
<dbReference type="InParanoid" id="E1ZHF5"/>
<feature type="domain" description="Phosphoribulokinase/uridine kinase" evidence="2">
    <location>
        <begin position="98"/>
        <end position="267"/>
    </location>
</feature>
<gene>
    <name evidence="3" type="ORF">CHLNCDRAFT_52890</name>
</gene>
<dbReference type="SUPFAM" id="SSF52540">
    <property type="entry name" value="P-loop containing nucleoside triphosphate hydrolases"/>
    <property type="match status" value="1"/>
</dbReference>
<name>E1ZHF5_CHLVA</name>
<evidence type="ECO:0000259" key="2">
    <source>
        <dbReference type="Pfam" id="PF00485"/>
    </source>
</evidence>
<protein>
    <recommendedName>
        <fullName evidence="2">Phosphoribulokinase/uridine kinase domain-containing protein</fullName>
    </recommendedName>
</protein>
<dbReference type="RefSeq" id="XP_005847011.1">
    <property type="nucleotide sequence ID" value="XM_005846949.1"/>
</dbReference>
<evidence type="ECO:0000313" key="4">
    <source>
        <dbReference type="Proteomes" id="UP000008141"/>
    </source>
</evidence>
<dbReference type="InterPro" id="IPR006083">
    <property type="entry name" value="PRK/URK"/>
</dbReference>
<dbReference type="Pfam" id="PF00485">
    <property type="entry name" value="PRK"/>
    <property type="match status" value="1"/>
</dbReference>
<dbReference type="AlphaFoldDB" id="E1ZHF5"/>
<dbReference type="EMBL" id="GL433846">
    <property type="protein sequence ID" value="EFN54909.1"/>
    <property type="molecule type" value="Genomic_DNA"/>
</dbReference>
<dbReference type="OrthoDB" id="10257085at2759"/>
<sequence length="559" mass="60381">MEWLRKLTAADAKVATHRRMREEAPRGASRTIEVPGQKRDKAQTLLKDQLEFVRQKQPDGTTRYTLKPLEAEFSFDKGFFMFIRAIQLLTQQNKDTTVVGLAGPSGSGKTAFSEKIKSFIPGCALLSMDNYNDGTKVIDGNFDDPRITDYDTLLGNIRDLKEGRATQVPIYDFKESRRVGYRTVQVPDSRVVIVEGIYALNTRLRSLLDLRVSITGGVHFDLVKRVLRDINRSGQAPEEIIQQISDTVYPMYKAFIEPDLKAAHLRIYNTFNPFSGFMSPTYILKSARQVTKEDVCRVLKSFQTVTEDLKRRFAVNGEPLIDEHLVGSLSRGASPHWSNDAYKRQTGFQLPPGALQLSSSAPSTAMHLMSPVRPAARGSSSGARPASSASSRGGGLLSQQMAEAPAGAGPLSAAQASAAVYINGHASGGPARTAGSTYEPGSRSGAHTPEDFPGTRNGSKPASPKALEAQVAKLVQGQQMLSNQLEELALQISLAQSGLGAAPRPAQQQPQQQPQQPAAGLWQQLRGVGRGSRLPPAAWAAAGALAGAGTTLLLVHGRG</sequence>
<dbReference type="eggNOG" id="KOG4203">
    <property type="taxonomic scope" value="Eukaryota"/>
</dbReference>
<dbReference type="STRING" id="554065.E1ZHF5"/>
<dbReference type="Proteomes" id="UP000008141">
    <property type="component" value="Unassembled WGS sequence"/>
</dbReference>
<evidence type="ECO:0000256" key="1">
    <source>
        <dbReference type="SAM" id="MobiDB-lite"/>
    </source>
</evidence>
<dbReference type="KEGG" id="cvr:CHLNCDRAFT_52890"/>
<reference evidence="3 4" key="1">
    <citation type="journal article" date="2010" name="Plant Cell">
        <title>The Chlorella variabilis NC64A genome reveals adaptation to photosymbiosis, coevolution with viruses, and cryptic sex.</title>
        <authorList>
            <person name="Blanc G."/>
            <person name="Duncan G."/>
            <person name="Agarkova I."/>
            <person name="Borodovsky M."/>
            <person name="Gurnon J."/>
            <person name="Kuo A."/>
            <person name="Lindquist E."/>
            <person name="Lucas S."/>
            <person name="Pangilinan J."/>
            <person name="Polle J."/>
            <person name="Salamov A."/>
            <person name="Terry A."/>
            <person name="Yamada T."/>
            <person name="Dunigan D.D."/>
            <person name="Grigoriev I.V."/>
            <person name="Claverie J.M."/>
            <person name="Van Etten J.L."/>
        </authorList>
    </citation>
    <scope>NUCLEOTIDE SEQUENCE [LARGE SCALE GENOMIC DNA]</scope>
    <source>
        <strain evidence="3 4">NC64A</strain>
    </source>
</reference>
<organism evidence="4">
    <name type="scientific">Chlorella variabilis</name>
    <name type="common">Green alga</name>
    <dbReference type="NCBI Taxonomy" id="554065"/>
    <lineage>
        <taxon>Eukaryota</taxon>
        <taxon>Viridiplantae</taxon>
        <taxon>Chlorophyta</taxon>
        <taxon>core chlorophytes</taxon>
        <taxon>Trebouxiophyceae</taxon>
        <taxon>Chlorellales</taxon>
        <taxon>Chlorellaceae</taxon>
        <taxon>Chlorella clade</taxon>
        <taxon>Chlorella</taxon>
    </lineage>
</organism>
<dbReference type="PRINTS" id="PR00988">
    <property type="entry name" value="URIDINKINASE"/>
</dbReference>
<dbReference type="InterPro" id="IPR027417">
    <property type="entry name" value="P-loop_NTPase"/>
</dbReference>
<dbReference type="CDD" id="cd02028">
    <property type="entry name" value="UMPK_like"/>
    <property type="match status" value="1"/>
</dbReference>
<feature type="region of interest" description="Disordered" evidence="1">
    <location>
        <begin position="428"/>
        <end position="465"/>
    </location>
</feature>